<evidence type="ECO:0000313" key="5">
    <source>
        <dbReference type="EMBL" id="RKO89888.1"/>
    </source>
</evidence>
<keyword evidence="3" id="KW-1133">Transmembrane helix</keyword>
<dbReference type="InterPro" id="IPR050335">
    <property type="entry name" value="ERT1_acuK_gluconeogen_tf"/>
</dbReference>
<evidence type="ECO:0000256" key="2">
    <source>
        <dbReference type="ARBA" id="ARBA00023242"/>
    </source>
</evidence>
<dbReference type="OrthoDB" id="2538135at2759"/>
<dbReference type="PANTHER" id="PTHR47659:SF7">
    <property type="entry name" value="FUNGAL TRANSCRIPTIONAL REGULATORY PROTEIN, N-TERMINAL DOMAIN-CONTAINING PROTEIN"/>
    <property type="match status" value="1"/>
</dbReference>
<keyword evidence="3" id="KW-0472">Membrane</keyword>
<dbReference type="Proteomes" id="UP000269721">
    <property type="component" value="Unassembled WGS sequence"/>
</dbReference>
<dbReference type="GO" id="GO:0000981">
    <property type="term" value="F:DNA-binding transcription factor activity, RNA polymerase II-specific"/>
    <property type="evidence" value="ECO:0007669"/>
    <property type="project" value="InterPro"/>
</dbReference>
<evidence type="ECO:0000313" key="6">
    <source>
        <dbReference type="Proteomes" id="UP000269721"/>
    </source>
</evidence>
<feature type="transmembrane region" description="Helical" evidence="3">
    <location>
        <begin position="71"/>
        <end position="91"/>
    </location>
</feature>
<proteinExistence type="predicted"/>
<organism evidence="5 6">
    <name type="scientific">Blyttiomyces helicus</name>
    <dbReference type="NCBI Taxonomy" id="388810"/>
    <lineage>
        <taxon>Eukaryota</taxon>
        <taxon>Fungi</taxon>
        <taxon>Fungi incertae sedis</taxon>
        <taxon>Chytridiomycota</taxon>
        <taxon>Chytridiomycota incertae sedis</taxon>
        <taxon>Chytridiomycetes</taxon>
        <taxon>Chytridiomycetes incertae sedis</taxon>
        <taxon>Blyttiomyces</taxon>
    </lineage>
</organism>
<dbReference type="EMBL" id="KZ995833">
    <property type="protein sequence ID" value="RKO89888.1"/>
    <property type="molecule type" value="Genomic_DNA"/>
</dbReference>
<gene>
    <name evidence="5" type="ORF">BDK51DRAFT_21228</name>
</gene>
<dbReference type="InterPro" id="IPR001138">
    <property type="entry name" value="Zn2Cys6_DnaBD"/>
</dbReference>
<evidence type="ECO:0000256" key="3">
    <source>
        <dbReference type="SAM" id="Phobius"/>
    </source>
</evidence>
<dbReference type="PROSITE" id="PS50048">
    <property type="entry name" value="ZN2_CY6_FUNGAL_2"/>
    <property type="match status" value="1"/>
</dbReference>
<dbReference type="AlphaFoldDB" id="A0A4P9WF14"/>
<name>A0A4P9WF14_9FUNG</name>
<sequence>MTQLASIASSAPALDISKLPRKRKQVKNACVNCQKACKKCEIVRPCPRCVKYGLSDSCSDSMRKERKKRMLIIIAFLAYLLPLLHELLRYISASVSRVRYTHPLPPLPPRTQHSAQEKGIEARTPLVPALSWPSALFTRPLETSESFLSFAVNAHHERFSHRALLQ</sequence>
<evidence type="ECO:0000259" key="4">
    <source>
        <dbReference type="PROSITE" id="PS50048"/>
    </source>
</evidence>
<keyword evidence="1" id="KW-0479">Metal-binding</keyword>
<keyword evidence="3" id="KW-0812">Transmembrane</keyword>
<evidence type="ECO:0000256" key="1">
    <source>
        <dbReference type="ARBA" id="ARBA00022723"/>
    </source>
</evidence>
<accession>A0A4P9WF14</accession>
<feature type="domain" description="Zn(2)-C6 fungal-type" evidence="4">
    <location>
        <begin position="29"/>
        <end position="60"/>
    </location>
</feature>
<dbReference type="GO" id="GO:0008270">
    <property type="term" value="F:zinc ion binding"/>
    <property type="evidence" value="ECO:0007669"/>
    <property type="project" value="InterPro"/>
</dbReference>
<keyword evidence="2" id="KW-0539">Nucleus</keyword>
<reference evidence="6" key="1">
    <citation type="journal article" date="2018" name="Nat. Microbiol.">
        <title>Leveraging single-cell genomics to expand the fungal tree of life.</title>
        <authorList>
            <person name="Ahrendt S.R."/>
            <person name="Quandt C.A."/>
            <person name="Ciobanu D."/>
            <person name="Clum A."/>
            <person name="Salamov A."/>
            <person name="Andreopoulos B."/>
            <person name="Cheng J.F."/>
            <person name="Woyke T."/>
            <person name="Pelin A."/>
            <person name="Henrissat B."/>
            <person name="Reynolds N.K."/>
            <person name="Benny G.L."/>
            <person name="Smith M.E."/>
            <person name="James T.Y."/>
            <person name="Grigoriev I.V."/>
        </authorList>
    </citation>
    <scope>NUCLEOTIDE SEQUENCE [LARGE SCALE GENOMIC DNA]</scope>
</reference>
<keyword evidence="6" id="KW-1185">Reference proteome</keyword>
<protein>
    <recommendedName>
        <fullName evidence="4">Zn(2)-C6 fungal-type domain-containing protein</fullName>
    </recommendedName>
</protein>
<dbReference type="PANTHER" id="PTHR47659">
    <property type="entry name" value="ZN(II)2CYS6 TRANSCRIPTION FACTOR (EUROFUNG)-RELATED"/>
    <property type="match status" value="1"/>
</dbReference>